<evidence type="ECO:0000313" key="2">
    <source>
        <dbReference type="EMBL" id="RVW41539.1"/>
    </source>
</evidence>
<gene>
    <name evidence="2" type="primary">PDR3_12</name>
    <name evidence="2" type="ORF">CK203_068147</name>
</gene>
<dbReference type="Proteomes" id="UP000288805">
    <property type="component" value="Unassembled WGS sequence"/>
</dbReference>
<dbReference type="Gene3D" id="3.40.50.300">
    <property type="entry name" value="P-loop containing nucleotide triphosphate hydrolases"/>
    <property type="match status" value="1"/>
</dbReference>
<proteinExistence type="predicted"/>
<organism evidence="2 3">
    <name type="scientific">Vitis vinifera</name>
    <name type="common">Grape</name>
    <dbReference type="NCBI Taxonomy" id="29760"/>
    <lineage>
        <taxon>Eukaryota</taxon>
        <taxon>Viridiplantae</taxon>
        <taxon>Streptophyta</taxon>
        <taxon>Embryophyta</taxon>
        <taxon>Tracheophyta</taxon>
        <taxon>Spermatophyta</taxon>
        <taxon>Magnoliopsida</taxon>
        <taxon>eudicotyledons</taxon>
        <taxon>Gunneridae</taxon>
        <taxon>Pentapetalae</taxon>
        <taxon>rosids</taxon>
        <taxon>Vitales</taxon>
        <taxon>Vitaceae</taxon>
        <taxon>Viteae</taxon>
        <taxon>Vitis</taxon>
    </lineage>
</organism>
<keyword evidence="1" id="KW-0813">Transport</keyword>
<dbReference type="SUPFAM" id="SSF52540">
    <property type="entry name" value="P-loop containing nucleoside triphosphate hydrolases"/>
    <property type="match status" value="1"/>
</dbReference>
<accession>A0A438E1G4</accession>
<reference evidence="2 3" key="1">
    <citation type="journal article" date="2018" name="PLoS Genet.">
        <title>Population sequencing reveals clonal diversity and ancestral inbreeding in the grapevine cultivar Chardonnay.</title>
        <authorList>
            <person name="Roach M.J."/>
            <person name="Johnson D.L."/>
            <person name="Bohlmann J."/>
            <person name="van Vuuren H.J."/>
            <person name="Jones S.J."/>
            <person name="Pretorius I.S."/>
            <person name="Schmidt S.A."/>
            <person name="Borneman A.R."/>
        </authorList>
    </citation>
    <scope>NUCLEOTIDE SEQUENCE [LARGE SCALE GENOMIC DNA]</scope>
    <source>
        <strain evidence="3">cv. Chardonnay</strain>
        <tissue evidence="2">Leaf</tissue>
    </source>
</reference>
<evidence type="ECO:0000256" key="1">
    <source>
        <dbReference type="ARBA" id="ARBA00022448"/>
    </source>
</evidence>
<evidence type="ECO:0000313" key="3">
    <source>
        <dbReference type="Proteomes" id="UP000288805"/>
    </source>
</evidence>
<dbReference type="PANTHER" id="PTHR19241">
    <property type="entry name" value="ATP-BINDING CASSETTE TRANSPORTER"/>
    <property type="match status" value="1"/>
</dbReference>
<dbReference type="InterPro" id="IPR027417">
    <property type="entry name" value="P-loop_NTPase"/>
</dbReference>
<sequence length="232" mass="26479">MIVGPTKALFMDEISTGLDSSTTFQIVTCLQQLTHITESSILVSLLQPAPETFDLFDDIILMAEGKIAYHGPRDNALEFLEHCGFRCSPRKGIADFLQEVVSKKDQAQYWYPKDQPFSYVSVDKFEIIFKELDFMWEGNKLRSSLSFNKLVLKKCFVIQYLLLEKIGSIALPANTHTLHFGLNFGRQGKSPLIPHSRTIMHPESNLLDIRGEEMASHGMNQEQAWLTFELQF</sequence>
<dbReference type="EMBL" id="QGNW01001434">
    <property type="protein sequence ID" value="RVW41539.1"/>
    <property type="molecule type" value="Genomic_DNA"/>
</dbReference>
<protein>
    <submittedName>
        <fullName evidence="2">Pleiotropic drug resistance protein 3</fullName>
    </submittedName>
</protein>
<dbReference type="AlphaFoldDB" id="A0A438E1G4"/>
<comment type="caution">
    <text evidence="2">The sequence shown here is derived from an EMBL/GenBank/DDBJ whole genome shotgun (WGS) entry which is preliminary data.</text>
</comment>
<name>A0A438E1G4_VITVI</name>